<dbReference type="InterPro" id="IPR041516">
    <property type="entry name" value="LACTB2_WH"/>
</dbReference>
<dbReference type="InterPro" id="IPR036866">
    <property type="entry name" value="RibonucZ/Hydroxyglut_hydro"/>
</dbReference>
<keyword evidence="7" id="KW-1185">Reference proteome</keyword>
<organism evidence="6 7">
    <name type="scientific">Nesidiocoris tenuis</name>
    <dbReference type="NCBI Taxonomy" id="355587"/>
    <lineage>
        <taxon>Eukaryota</taxon>
        <taxon>Metazoa</taxon>
        <taxon>Ecdysozoa</taxon>
        <taxon>Arthropoda</taxon>
        <taxon>Hexapoda</taxon>
        <taxon>Insecta</taxon>
        <taxon>Pterygota</taxon>
        <taxon>Neoptera</taxon>
        <taxon>Paraneoptera</taxon>
        <taxon>Hemiptera</taxon>
        <taxon>Heteroptera</taxon>
        <taxon>Panheteroptera</taxon>
        <taxon>Cimicomorpha</taxon>
        <taxon>Miridae</taxon>
        <taxon>Dicyphina</taxon>
        <taxon>Nesidiocoris</taxon>
    </lineage>
</organism>
<sequence length="292" mass="32754">MSLATLTPLEPVARLSARVIRVLGLNPGLMTLQGTNTYIVGTGPRRILIDTGERDKPEYVALLSRVLRDEKVEGFDHILITHWHHDHIGGLDAVSAAVGPGFIVWKYPRSEICEINEDDPIKVCSLTDGQKVTTQGATLRVIHTPGHTTDHVSVHLEEDDAIFSGDSILGEGSSTFETLYDYIKSLEKLLPFDSKRIYPAHGPVIENPREKITEYIEHRNLRESQILNVLRNQNCEPIDPSSIVKTLYKDTPKLLLPAAERNVLHHLEKLQKENKVSVNGEKWILVNCQSKI</sequence>
<evidence type="ECO:0000259" key="5">
    <source>
        <dbReference type="SMART" id="SM00849"/>
    </source>
</evidence>
<dbReference type="Pfam" id="PF00753">
    <property type="entry name" value="Lactamase_B"/>
    <property type="match status" value="1"/>
</dbReference>
<dbReference type="PANTHER" id="PTHR23131">
    <property type="entry name" value="ENDORIBONUCLEASE LACTB2"/>
    <property type="match status" value="1"/>
</dbReference>
<dbReference type="SUPFAM" id="SSF56281">
    <property type="entry name" value="Metallo-hydrolase/oxidoreductase"/>
    <property type="match status" value="1"/>
</dbReference>
<dbReference type="Gene3D" id="3.60.15.10">
    <property type="entry name" value="Ribonuclease Z/Hydroxyacylglutathione hydrolase-like"/>
    <property type="match status" value="1"/>
</dbReference>
<keyword evidence="2" id="KW-0479">Metal-binding</keyword>
<dbReference type="InterPro" id="IPR001279">
    <property type="entry name" value="Metallo-B-lactamas"/>
</dbReference>
<evidence type="ECO:0000256" key="1">
    <source>
        <dbReference type="ARBA" id="ARBA00006759"/>
    </source>
</evidence>
<dbReference type="Gene3D" id="1.10.10.10">
    <property type="entry name" value="Winged helix-like DNA-binding domain superfamily/Winged helix DNA-binding domain"/>
    <property type="match status" value="1"/>
</dbReference>
<dbReference type="CDD" id="cd07722">
    <property type="entry name" value="LACTB2-like_MBL-fold"/>
    <property type="match status" value="1"/>
</dbReference>
<dbReference type="InterPro" id="IPR036388">
    <property type="entry name" value="WH-like_DNA-bd_sf"/>
</dbReference>
<name>A0ABN7ABX4_9HEMI</name>
<reference evidence="6 7" key="1">
    <citation type="submission" date="2023-09" db="EMBL/GenBank/DDBJ databases">
        <title>Nesidiocoris tenuis whole genome shotgun sequence.</title>
        <authorList>
            <person name="Shibata T."/>
            <person name="Shimoda M."/>
            <person name="Kobayashi T."/>
            <person name="Uehara T."/>
        </authorList>
    </citation>
    <scope>NUCLEOTIDE SEQUENCE [LARGE SCALE GENOMIC DNA]</scope>
    <source>
        <strain evidence="6 7">Japan</strain>
    </source>
</reference>
<evidence type="ECO:0000256" key="2">
    <source>
        <dbReference type="ARBA" id="ARBA00022723"/>
    </source>
</evidence>
<dbReference type="EMBL" id="AP028909">
    <property type="protein sequence ID" value="BES88742.1"/>
    <property type="molecule type" value="Genomic_DNA"/>
</dbReference>
<dbReference type="PANTHER" id="PTHR23131:SF0">
    <property type="entry name" value="ENDORIBONUCLEASE LACTB2"/>
    <property type="match status" value="1"/>
</dbReference>
<keyword evidence="3" id="KW-0378">Hydrolase</keyword>
<dbReference type="InterPro" id="IPR047921">
    <property type="entry name" value="LACTB2-like_MBL-fold"/>
</dbReference>
<proteinExistence type="inferred from homology"/>
<dbReference type="InterPro" id="IPR050662">
    <property type="entry name" value="Sec-metab_biosynth-thioest"/>
</dbReference>
<dbReference type="Proteomes" id="UP001307889">
    <property type="component" value="Chromosome 1"/>
</dbReference>
<feature type="domain" description="Metallo-beta-lactamase" evidence="5">
    <location>
        <begin position="34"/>
        <end position="201"/>
    </location>
</feature>
<evidence type="ECO:0000256" key="4">
    <source>
        <dbReference type="ARBA" id="ARBA00022833"/>
    </source>
</evidence>
<comment type="similarity">
    <text evidence="1">Belongs to the metallo-beta-lactamase superfamily. Glyoxalase II family.</text>
</comment>
<dbReference type="SMART" id="SM00849">
    <property type="entry name" value="Lactamase_B"/>
    <property type="match status" value="1"/>
</dbReference>
<dbReference type="Pfam" id="PF17778">
    <property type="entry name" value="WHD_BLACT"/>
    <property type="match status" value="1"/>
</dbReference>
<evidence type="ECO:0000256" key="3">
    <source>
        <dbReference type="ARBA" id="ARBA00022801"/>
    </source>
</evidence>
<keyword evidence="4" id="KW-0862">Zinc</keyword>
<evidence type="ECO:0000313" key="7">
    <source>
        <dbReference type="Proteomes" id="UP001307889"/>
    </source>
</evidence>
<accession>A0ABN7ABX4</accession>
<evidence type="ECO:0000313" key="6">
    <source>
        <dbReference type="EMBL" id="BES88742.1"/>
    </source>
</evidence>
<protein>
    <submittedName>
        <fullName evidence="6">Metallo-beta-lactamase superfamily</fullName>
    </submittedName>
</protein>
<gene>
    <name evidence="6" type="ORF">NTJ_01549</name>
</gene>